<organism evidence="1">
    <name type="scientific">hydrothermal vent metagenome</name>
    <dbReference type="NCBI Taxonomy" id="652676"/>
    <lineage>
        <taxon>unclassified sequences</taxon>
        <taxon>metagenomes</taxon>
        <taxon>ecological metagenomes</taxon>
    </lineage>
</organism>
<reference evidence="1" key="1">
    <citation type="submission" date="2018-06" db="EMBL/GenBank/DDBJ databases">
        <authorList>
            <person name="Zhirakovskaya E."/>
        </authorList>
    </citation>
    <scope>NUCLEOTIDE SEQUENCE</scope>
</reference>
<protein>
    <submittedName>
        <fullName evidence="1">Uncharacterized protein</fullName>
    </submittedName>
</protein>
<name>A0A3B1D8B1_9ZZZZ</name>
<evidence type="ECO:0000313" key="1">
    <source>
        <dbReference type="EMBL" id="VAX24977.1"/>
    </source>
</evidence>
<gene>
    <name evidence="1" type="ORF">MNBD_NITROSPINAE02-251</name>
</gene>
<proteinExistence type="predicted"/>
<accession>A0A3B1D8B1</accession>
<sequence>MLGDAFEETGQRLGLIIPVRLQVCGTVLMRCLPSTVWVYRRSFAVAWDNRKSPFRRSYNNQARWLLERWLDGIALAA</sequence>
<dbReference type="EMBL" id="UOGE01000099">
    <property type="protein sequence ID" value="VAX24977.1"/>
    <property type="molecule type" value="Genomic_DNA"/>
</dbReference>
<dbReference type="AlphaFoldDB" id="A0A3B1D8B1"/>